<organism evidence="2 3">
    <name type="scientific">Pseudoxanthobacter soli DSM 19599</name>
    <dbReference type="NCBI Taxonomy" id="1123029"/>
    <lineage>
        <taxon>Bacteria</taxon>
        <taxon>Pseudomonadati</taxon>
        <taxon>Pseudomonadota</taxon>
        <taxon>Alphaproteobacteria</taxon>
        <taxon>Hyphomicrobiales</taxon>
        <taxon>Segnochrobactraceae</taxon>
        <taxon>Pseudoxanthobacter</taxon>
    </lineage>
</organism>
<keyword evidence="3" id="KW-1185">Reference proteome</keyword>
<dbReference type="RefSeq" id="WP_073629413.1">
    <property type="nucleotide sequence ID" value="NZ_FRXO01000005.1"/>
</dbReference>
<dbReference type="EMBL" id="FRXO01000005">
    <property type="protein sequence ID" value="SHO65979.1"/>
    <property type="molecule type" value="Genomic_DNA"/>
</dbReference>
<evidence type="ECO:0000313" key="2">
    <source>
        <dbReference type="EMBL" id="SHO65979.1"/>
    </source>
</evidence>
<protein>
    <recommendedName>
        <fullName evidence="1">DUF1737 domain-containing protein</fullName>
    </recommendedName>
</protein>
<evidence type="ECO:0000313" key="3">
    <source>
        <dbReference type="Proteomes" id="UP000186406"/>
    </source>
</evidence>
<proteinExistence type="predicted"/>
<dbReference type="Proteomes" id="UP000186406">
    <property type="component" value="Unassembled WGS sequence"/>
</dbReference>
<sequence length="68" mass="7532">MRLYRFLTGPDDASFCKRVSAALNKGWQLQGSPSLTFDAVKGRVICGQAIIKEVEGVEYSDDITLSDY</sequence>
<reference evidence="2 3" key="1">
    <citation type="submission" date="2016-12" db="EMBL/GenBank/DDBJ databases">
        <authorList>
            <person name="Song W.-J."/>
            <person name="Kurnit D.M."/>
        </authorList>
    </citation>
    <scope>NUCLEOTIDE SEQUENCE [LARGE SCALE GENOMIC DNA]</scope>
    <source>
        <strain evidence="2 3">DSM 19599</strain>
    </source>
</reference>
<accession>A0A1M7ZMD8</accession>
<dbReference type="OrthoDB" id="9809803at2"/>
<name>A0A1M7ZMD8_9HYPH</name>
<evidence type="ECO:0000259" key="1">
    <source>
        <dbReference type="Pfam" id="PF08410"/>
    </source>
</evidence>
<dbReference type="STRING" id="1123029.SAMN02745172_02628"/>
<gene>
    <name evidence="2" type="ORF">SAMN02745172_02628</name>
</gene>
<feature type="domain" description="DUF1737" evidence="1">
    <location>
        <begin position="1"/>
        <end position="53"/>
    </location>
</feature>
<dbReference type="AlphaFoldDB" id="A0A1M7ZMD8"/>
<dbReference type="InterPro" id="IPR013619">
    <property type="entry name" value="DUF1737"/>
</dbReference>
<dbReference type="Pfam" id="PF08410">
    <property type="entry name" value="DUF1737"/>
    <property type="match status" value="1"/>
</dbReference>